<dbReference type="AlphaFoldDB" id="A0A6B3QYS6"/>
<sequence length="424" mass="43120">MNGTAVRWFAFLESNTTGTGREFCARARARGLRPVLLTRDAARYPYVTEDAVDTLELDTSDLDAVVSACRGLAEGTGLAGITSSSEYFVADAARAAARLGLPAADGDAIARCRSKDLQRAALAAHGVPVPAWTAVSDVAAAVRAADAVGHPVVLKPVSGSGSSGVRLCRDRAETEEWARVLFERATDERGNAVPARVLVEAAVDGPEFSVETFDGDVVTVVAKHTAPAPHFVETGHDIPAPLDAGATAELGDTALAALKALGLGWGAAHTEIRRSADGPVVIEVNPRLAGGMIPVAVRAATGTDLVDAVIARAAGLDTPPGASVPEAGAGHAAVRFVIAAGEGRVKAVTGIREAGAAPGVVVAVPTAVVGRQVRITHSFQDRLGCVVATGSGTAQAATRAEQAAGLIGIELEEPATPEKGNGGR</sequence>
<accession>A0A6B3QYS6</accession>
<proteinExistence type="predicted"/>
<gene>
    <name evidence="6" type="ORF">GUR47_32350</name>
</gene>
<name>A0A6B3QYS6_STRTE</name>
<feature type="domain" description="ATP-grasp" evidence="5">
    <location>
        <begin position="119"/>
        <end position="314"/>
    </location>
</feature>
<dbReference type="InterPro" id="IPR052032">
    <property type="entry name" value="ATP-dep_AA_Ligase"/>
</dbReference>
<dbReference type="Pfam" id="PF13535">
    <property type="entry name" value="ATP-grasp_4"/>
    <property type="match status" value="1"/>
</dbReference>
<keyword evidence="1" id="KW-0436">Ligase</keyword>
<dbReference type="Gene3D" id="3.40.50.20">
    <property type="match status" value="1"/>
</dbReference>
<dbReference type="PROSITE" id="PS50975">
    <property type="entry name" value="ATP_GRASP"/>
    <property type="match status" value="1"/>
</dbReference>
<dbReference type="InterPro" id="IPR041472">
    <property type="entry name" value="BL00235/CARNS1_N"/>
</dbReference>
<dbReference type="SUPFAM" id="SSF56059">
    <property type="entry name" value="Glutathione synthetase ATP-binding domain-like"/>
    <property type="match status" value="1"/>
</dbReference>
<protein>
    <submittedName>
        <fullName evidence="6">ATP-grasp domain-containing protein</fullName>
    </submittedName>
</protein>
<dbReference type="InterPro" id="IPR040570">
    <property type="entry name" value="LAL_C2"/>
</dbReference>
<keyword evidence="2 4" id="KW-0547">Nucleotide-binding</keyword>
<evidence type="ECO:0000313" key="6">
    <source>
        <dbReference type="EMBL" id="NEV91331.1"/>
    </source>
</evidence>
<comment type="caution">
    <text evidence="6">The sequence shown here is derived from an EMBL/GenBank/DDBJ whole genome shotgun (WGS) entry which is preliminary data.</text>
</comment>
<evidence type="ECO:0000259" key="5">
    <source>
        <dbReference type="PROSITE" id="PS50975"/>
    </source>
</evidence>
<dbReference type="RefSeq" id="WP_164460610.1">
    <property type="nucleotide sequence ID" value="NZ_JAAIFS010000008.1"/>
</dbReference>
<dbReference type="GO" id="GO:0016874">
    <property type="term" value="F:ligase activity"/>
    <property type="evidence" value="ECO:0007669"/>
    <property type="project" value="UniProtKB-KW"/>
</dbReference>
<dbReference type="InterPro" id="IPR005479">
    <property type="entry name" value="CPAse_ATP-bd"/>
</dbReference>
<keyword evidence="3 4" id="KW-0067">ATP-binding</keyword>
<dbReference type="EMBL" id="JAAIFS010000008">
    <property type="protein sequence ID" value="NEV91331.1"/>
    <property type="molecule type" value="Genomic_DNA"/>
</dbReference>
<dbReference type="Gene3D" id="3.30.470.20">
    <property type="entry name" value="ATP-grasp fold, B domain"/>
    <property type="match status" value="1"/>
</dbReference>
<evidence type="ECO:0000256" key="4">
    <source>
        <dbReference type="PROSITE-ProRule" id="PRU00409"/>
    </source>
</evidence>
<dbReference type="PANTHER" id="PTHR43585">
    <property type="entry name" value="FUMIPYRROLE BIOSYNTHESIS PROTEIN C"/>
    <property type="match status" value="1"/>
</dbReference>
<organism evidence="6">
    <name type="scientific">Streptomyces tendae</name>
    <dbReference type="NCBI Taxonomy" id="1932"/>
    <lineage>
        <taxon>Bacteria</taxon>
        <taxon>Bacillati</taxon>
        <taxon>Actinomycetota</taxon>
        <taxon>Actinomycetes</taxon>
        <taxon>Kitasatosporales</taxon>
        <taxon>Streptomycetaceae</taxon>
        <taxon>Streptomyces</taxon>
    </lineage>
</organism>
<evidence type="ECO:0000256" key="3">
    <source>
        <dbReference type="ARBA" id="ARBA00022840"/>
    </source>
</evidence>
<evidence type="ECO:0000256" key="1">
    <source>
        <dbReference type="ARBA" id="ARBA00022598"/>
    </source>
</evidence>
<dbReference type="Pfam" id="PF18603">
    <property type="entry name" value="LAL_C2"/>
    <property type="match status" value="1"/>
</dbReference>
<dbReference type="GO" id="GO:0005524">
    <property type="term" value="F:ATP binding"/>
    <property type="evidence" value="ECO:0007669"/>
    <property type="project" value="UniProtKB-UniRule"/>
</dbReference>
<dbReference type="PROSITE" id="PS00867">
    <property type="entry name" value="CPSASE_2"/>
    <property type="match status" value="1"/>
</dbReference>
<dbReference type="GO" id="GO:0046872">
    <property type="term" value="F:metal ion binding"/>
    <property type="evidence" value="ECO:0007669"/>
    <property type="project" value="InterPro"/>
</dbReference>
<evidence type="ECO:0000256" key="2">
    <source>
        <dbReference type="ARBA" id="ARBA00022741"/>
    </source>
</evidence>
<dbReference type="PANTHER" id="PTHR43585:SF2">
    <property type="entry name" value="ATP-GRASP ENZYME FSQD"/>
    <property type="match status" value="1"/>
</dbReference>
<dbReference type="Pfam" id="PF18130">
    <property type="entry name" value="ATPgrasp_N"/>
    <property type="match status" value="1"/>
</dbReference>
<reference evidence="6" key="1">
    <citation type="journal article" date="2020" name="Microorganisms">
        <title>Isolation, Genomic and Metabolomic Characterization of Streptomyces tendae VITAKN with Quorum Sensing Inhibitory Activity from Southern India.</title>
        <authorList>
            <person name="Ishaque N.M."/>
            <person name="Burgsdorf I."/>
            <person name="Limlingan Malit J.J."/>
            <person name="Saha S."/>
            <person name="Teta R."/>
            <person name="Ewe D."/>
            <person name="Kannabiran K."/>
            <person name="Hrouzek P."/>
            <person name="Steindler L."/>
            <person name="Costantino V."/>
            <person name="Saurav K."/>
        </authorList>
    </citation>
    <scope>NUCLEOTIDE SEQUENCE</scope>
    <source>
        <strain evidence="6">VITAKN</strain>
    </source>
</reference>
<dbReference type="SMART" id="SM01209">
    <property type="entry name" value="GARS_A"/>
    <property type="match status" value="1"/>
</dbReference>
<dbReference type="InterPro" id="IPR011761">
    <property type="entry name" value="ATP-grasp"/>
</dbReference>